<protein>
    <recommendedName>
        <fullName evidence="2">DUF6533 domain-containing protein</fullName>
    </recommendedName>
</protein>
<feature type="transmembrane region" description="Helical" evidence="1">
    <location>
        <begin position="236"/>
        <end position="256"/>
    </location>
</feature>
<reference evidence="3 4" key="1">
    <citation type="submission" date="2015-04" db="EMBL/GenBank/DDBJ databases">
        <title>Complete genome sequence of Schizopora paradoxa KUC8140, a cosmopolitan wood degrader in East Asia.</title>
        <authorList>
            <consortium name="DOE Joint Genome Institute"/>
            <person name="Min B."/>
            <person name="Park H."/>
            <person name="Jang Y."/>
            <person name="Kim J.-J."/>
            <person name="Kim K.H."/>
            <person name="Pangilinan J."/>
            <person name="Lipzen A."/>
            <person name="Riley R."/>
            <person name="Grigoriev I.V."/>
            <person name="Spatafora J.W."/>
            <person name="Choi I.-G."/>
        </authorList>
    </citation>
    <scope>NUCLEOTIDE SEQUENCE [LARGE SCALE GENOMIC DNA]</scope>
    <source>
        <strain evidence="3 4">KUC8140</strain>
    </source>
</reference>
<dbReference type="InterPro" id="IPR045340">
    <property type="entry name" value="DUF6533"/>
</dbReference>
<keyword evidence="1" id="KW-1133">Transmembrane helix</keyword>
<keyword evidence="4" id="KW-1185">Reference proteome</keyword>
<evidence type="ECO:0000259" key="2">
    <source>
        <dbReference type="Pfam" id="PF20151"/>
    </source>
</evidence>
<name>A0A0H2RU81_9AGAM</name>
<dbReference type="STRING" id="27342.A0A0H2RU81"/>
<proteinExistence type="predicted"/>
<gene>
    <name evidence="3" type="ORF">SCHPADRAFT_940772</name>
</gene>
<dbReference type="Proteomes" id="UP000053477">
    <property type="component" value="Unassembled WGS sequence"/>
</dbReference>
<dbReference type="OrthoDB" id="3261349at2759"/>
<accession>A0A0H2RU81</accession>
<evidence type="ECO:0000256" key="1">
    <source>
        <dbReference type="SAM" id="Phobius"/>
    </source>
</evidence>
<dbReference type="AlphaFoldDB" id="A0A0H2RU81"/>
<feature type="transmembrane region" description="Helical" evidence="1">
    <location>
        <begin position="145"/>
        <end position="165"/>
    </location>
</feature>
<dbReference type="Pfam" id="PF20151">
    <property type="entry name" value="DUF6533"/>
    <property type="match status" value="1"/>
</dbReference>
<keyword evidence="1" id="KW-0472">Membrane</keyword>
<feature type="domain" description="DUF6533" evidence="2">
    <location>
        <begin position="21"/>
        <end position="63"/>
    </location>
</feature>
<dbReference type="InParanoid" id="A0A0H2RU81"/>
<sequence length="352" mass="39272">MDSTVLQDGIRDLIISKQYATATWALAMYEYIITFDQELSRIWSRPFSIVTILWVINRYVFLISFTPTILSVNLHALFNCTASDTIQLNRCQSFVKFPGIMQIILNISTGVTLSLRTYALYGNRNVFFPSSLIPQCLTRDDLQKFIILVLLPFLLAEVAVEAWAVSDGVSVPLPPGFSGCILTGNPTHGNRFVAFWVGQLVFPMLIFVLTITKGASLYREGASRSKVLRIMLRDGLIYFLIIFLANVANVVTYVVSPPNLQAVNAPFSDMITALMICRLILNLRTDTNETTMHAGMLRTDGTLPAWMPAPKNFLGDLATELHIEHSEDSNDVALTEGYSVELSEFASKSEVH</sequence>
<dbReference type="EMBL" id="KQ085967">
    <property type="protein sequence ID" value="KLO12998.1"/>
    <property type="molecule type" value="Genomic_DNA"/>
</dbReference>
<feature type="transmembrane region" description="Helical" evidence="1">
    <location>
        <begin position="193"/>
        <end position="215"/>
    </location>
</feature>
<evidence type="ECO:0000313" key="3">
    <source>
        <dbReference type="EMBL" id="KLO12998.1"/>
    </source>
</evidence>
<organism evidence="3 4">
    <name type="scientific">Schizopora paradoxa</name>
    <dbReference type="NCBI Taxonomy" id="27342"/>
    <lineage>
        <taxon>Eukaryota</taxon>
        <taxon>Fungi</taxon>
        <taxon>Dikarya</taxon>
        <taxon>Basidiomycota</taxon>
        <taxon>Agaricomycotina</taxon>
        <taxon>Agaricomycetes</taxon>
        <taxon>Hymenochaetales</taxon>
        <taxon>Schizoporaceae</taxon>
        <taxon>Schizopora</taxon>
    </lineage>
</organism>
<evidence type="ECO:0000313" key="4">
    <source>
        <dbReference type="Proteomes" id="UP000053477"/>
    </source>
</evidence>
<keyword evidence="1" id="KW-0812">Transmembrane</keyword>